<dbReference type="EMBL" id="JAVRIC010000022">
    <property type="protein sequence ID" value="MDT0498507.1"/>
    <property type="molecule type" value="Genomic_DNA"/>
</dbReference>
<protein>
    <submittedName>
        <fullName evidence="3">Glutathione S-transferase N-terminal domain-containing protein</fullName>
    </submittedName>
</protein>
<proteinExistence type="predicted"/>
<dbReference type="PROSITE" id="PS50405">
    <property type="entry name" value="GST_CTER"/>
    <property type="match status" value="1"/>
</dbReference>
<dbReference type="InterPro" id="IPR036249">
    <property type="entry name" value="Thioredoxin-like_sf"/>
</dbReference>
<dbReference type="InterPro" id="IPR050983">
    <property type="entry name" value="GST_Omega/HSP26"/>
</dbReference>
<dbReference type="Gene3D" id="1.20.1050.10">
    <property type="match status" value="1"/>
</dbReference>
<organism evidence="3 4">
    <name type="scientific">Banduia mediterranea</name>
    <dbReference type="NCBI Taxonomy" id="3075609"/>
    <lineage>
        <taxon>Bacteria</taxon>
        <taxon>Pseudomonadati</taxon>
        <taxon>Pseudomonadota</taxon>
        <taxon>Gammaproteobacteria</taxon>
        <taxon>Nevskiales</taxon>
        <taxon>Algiphilaceae</taxon>
        <taxon>Banduia</taxon>
    </lineage>
</organism>
<dbReference type="SUPFAM" id="SSF47616">
    <property type="entry name" value="GST C-terminal domain-like"/>
    <property type="match status" value="1"/>
</dbReference>
<keyword evidence="4" id="KW-1185">Reference proteome</keyword>
<feature type="domain" description="GST C-terminal" evidence="2">
    <location>
        <begin position="106"/>
        <end position="222"/>
    </location>
</feature>
<dbReference type="Gene3D" id="3.40.30.10">
    <property type="entry name" value="Glutaredoxin"/>
    <property type="match status" value="1"/>
</dbReference>
<dbReference type="SUPFAM" id="SSF52833">
    <property type="entry name" value="Thioredoxin-like"/>
    <property type="match status" value="1"/>
</dbReference>
<dbReference type="Pfam" id="PF13417">
    <property type="entry name" value="GST_N_3"/>
    <property type="match status" value="1"/>
</dbReference>
<evidence type="ECO:0000259" key="2">
    <source>
        <dbReference type="PROSITE" id="PS50405"/>
    </source>
</evidence>
<dbReference type="InterPro" id="IPR010987">
    <property type="entry name" value="Glutathione-S-Trfase_C-like"/>
</dbReference>
<dbReference type="PROSITE" id="PS50404">
    <property type="entry name" value="GST_NTER"/>
    <property type="match status" value="1"/>
</dbReference>
<evidence type="ECO:0000313" key="3">
    <source>
        <dbReference type="EMBL" id="MDT0498507.1"/>
    </source>
</evidence>
<feature type="domain" description="GST N-terminal" evidence="1">
    <location>
        <begin position="22"/>
        <end position="101"/>
    </location>
</feature>
<dbReference type="PANTHER" id="PTHR43968:SF6">
    <property type="entry name" value="GLUTATHIONE S-TRANSFERASE OMEGA"/>
    <property type="match status" value="1"/>
</dbReference>
<accession>A0ABU2WN41</accession>
<reference evidence="3 4" key="1">
    <citation type="submission" date="2023-09" db="EMBL/GenBank/DDBJ databases">
        <authorList>
            <person name="Rey-Velasco X."/>
        </authorList>
    </citation>
    <scope>NUCLEOTIDE SEQUENCE [LARGE SCALE GENOMIC DNA]</scope>
    <source>
        <strain evidence="3 4">W345</strain>
    </source>
</reference>
<dbReference type="RefSeq" id="WP_311365919.1">
    <property type="nucleotide sequence ID" value="NZ_JAVRIC010000022.1"/>
</dbReference>
<sequence>MSARSRQTGSDSPGAVLSARRAGILLFSGESDLGSHWARLVAAEKDIDGAAIEWIRPGVTNEDWLLLSPSQVLPTLADREVVLYPARLVAEYLDERYPHPPLLPVEPAGRARVRMALHQLESVLYPLAEQGLSTDNARSAQRSRKLLREQLLGLARVFPTRGFFMGSDLSCVDCAWAPLLWRLPSLGIPLDSVESMGPYAEKLFSRGAFQRSLSSVERSLAA</sequence>
<gene>
    <name evidence="3" type="ORF">RM530_14240</name>
</gene>
<comment type="caution">
    <text evidence="3">The sequence shown here is derived from an EMBL/GenBank/DDBJ whole genome shotgun (WGS) entry which is preliminary data.</text>
</comment>
<evidence type="ECO:0000313" key="4">
    <source>
        <dbReference type="Proteomes" id="UP001254608"/>
    </source>
</evidence>
<dbReference type="PANTHER" id="PTHR43968">
    <property type="match status" value="1"/>
</dbReference>
<evidence type="ECO:0000259" key="1">
    <source>
        <dbReference type="PROSITE" id="PS50404"/>
    </source>
</evidence>
<dbReference type="Proteomes" id="UP001254608">
    <property type="component" value="Unassembled WGS sequence"/>
</dbReference>
<dbReference type="InterPro" id="IPR036282">
    <property type="entry name" value="Glutathione-S-Trfase_C_sf"/>
</dbReference>
<dbReference type="InterPro" id="IPR004045">
    <property type="entry name" value="Glutathione_S-Trfase_N"/>
</dbReference>
<name>A0ABU2WN41_9GAMM</name>